<sequence length="182" mass="20409">MVVKATGVWGNITFLLRVIGIRTDVFDASTKLPDGILAGNTFQMGHFDECLSVGVVLPEDNRKLKGQYCLAEMEYSPKNMEVHASAEQSNEIDLFNTSVWSHIKAFNLDRTKTRRDQIYWAVCIPDSCRPEDLKSAIEEAIRAVHENSLNVDVTVKVSEKFCQVAGEKFDLSWIGIPQLVMG</sequence>
<dbReference type="InterPro" id="IPR052728">
    <property type="entry name" value="O2_lipid_transport_reg"/>
</dbReference>
<evidence type="ECO:0000313" key="3">
    <source>
        <dbReference type="Proteomes" id="UP001372834"/>
    </source>
</evidence>
<evidence type="ECO:0000313" key="2">
    <source>
        <dbReference type="EMBL" id="KAK6620737.1"/>
    </source>
</evidence>
<dbReference type="SMART" id="SM00703">
    <property type="entry name" value="NRF"/>
    <property type="match status" value="1"/>
</dbReference>
<dbReference type="Pfam" id="PF20146">
    <property type="entry name" value="NRF"/>
    <property type="match status" value="1"/>
</dbReference>
<reference evidence="2 3" key="1">
    <citation type="submission" date="2023-10" db="EMBL/GenBank/DDBJ databases">
        <title>Genomes of two closely related lineages of the louse Polyplax serrata with different host specificities.</title>
        <authorList>
            <person name="Martinu J."/>
            <person name="Tarabai H."/>
            <person name="Stefka J."/>
            <person name="Hypsa V."/>
        </authorList>
    </citation>
    <scope>NUCLEOTIDE SEQUENCE [LARGE SCALE GENOMIC DNA]</scope>
    <source>
        <strain evidence="2">HR10_N</strain>
    </source>
</reference>
<dbReference type="PANTHER" id="PTHR11161">
    <property type="entry name" value="O-ACYLTRANSFERASE"/>
    <property type="match status" value="1"/>
</dbReference>
<organism evidence="2 3">
    <name type="scientific">Polyplax serrata</name>
    <name type="common">Common mouse louse</name>
    <dbReference type="NCBI Taxonomy" id="468196"/>
    <lineage>
        <taxon>Eukaryota</taxon>
        <taxon>Metazoa</taxon>
        <taxon>Ecdysozoa</taxon>
        <taxon>Arthropoda</taxon>
        <taxon>Hexapoda</taxon>
        <taxon>Insecta</taxon>
        <taxon>Pterygota</taxon>
        <taxon>Neoptera</taxon>
        <taxon>Paraneoptera</taxon>
        <taxon>Psocodea</taxon>
        <taxon>Troctomorpha</taxon>
        <taxon>Phthiraptera</taxon>
        <taxon>Anoplura</taxon>
        <taxon>Polyplacidae</taxon>
        <taxon>Polyplax</taxon>
    </lineage>
</organism>
<evidence type="ECO:0000259" key="1">
    <source>
        <dbReference type="SMART" id="SM00703"/>
    </source>
</evidence>
<protein>
    <recommendedName>
        <fullName evidence="1">Nose resistant-to-fluoxetine protein N-terminal domain-containing protein</fullName>
    </recommendedName>
</protein>
<comment type="caution">
    <text evidence="2">The sequence shown here is derived from an EMBL/GenBank/DDBJ whole genome shotgun (WGS) entry which is preliminary data.</text>
</comment>
<dbReference type="EMBL" id="JAWJWE010000039">
    <property type="protein sequence ID" value="KAK6620737.1"/>
    <property type="molecule type" value="Genomic_DNA"/>
</dbReference>
<accession>A0AAN8PEE6</accession>
<feature type="domain" description="Nose resistant-to-fluoxetine protein N-terminal" evidence="1">
    <location>
        <begin position="13"/>
        <end position="164"/>
    </location>
</feature>
<name>A0AAN8PEE6_POLSC</name>
<dbReference type="Proteomes" id="UP001372834">
    <property type="component" value="Unassembled WGS sequence"/>
</dbReference>
<dbReference type="InterPro" id="IPR006621">
    <property type="entry name" value="Nose-resist-to-fluoxetine_N"/>
</dbReference>
<proteinExistence type="predicted"/>
<dbReference type="AlphaFoldDB" id="A0AAN8PEE6"/>
<dbReference type="PANTHER" id="PTHR11161:SF71">
    <property type="entry name" value="NOSE RESISTANT-TO-FLUOXETINE PROTEIN N-TERMINAL DOMAIN-CONTAINING PROTEIN"/>
    <property type="match status" value="1"/>
</dbReference>
<gene>
    <name evidence="2" type="ORF">RUM43_011032</name>
</gene>